<accession>A0A0J1BCL2</accession>
<dbReference type="RefSeq" id="WP_236696289.1">
    <property type="nucleotide sequence ID" value="NZ_LECT01000028.1"/>
</dbReference>
<gene>
    <name evidence="1" type="ORF">RISK_003429</name>
</gene>
<proteinExistence type="predicted"/>
<dbReference type="InterPro" id="IPR036278">
    <property type="entry name" value="Sialidase_sf"/>
</dbReference>
<protein>
    <submittedName>
        <fullName evidence="1">Signal peptide protein</fullName>
    </submittedName>
</protein>
<comment type="caution">
    <text evidence="1">The sequence shown here is derived from an EMBL/GenBank/DDBJ whole genome shotgun (WGS) entry which is preliminary data.</text>
</comment>
<dbReference type="SUPFAM" id="SSF50939">
    <property type="entry name" value="Sialidases"/>
    <property type="match status" value="1"/>
</dbReference>
<keyword evidence="2" id="KW-1185">Reference proteome</keyword>
<evidence type="ECO:0000313" key="1">
    <source>
        <dbReference type="EMBL" id="KLU04375.1"/>
    </source>
</evidence>
<dbReference type="Gene3D" id="2.120.10.10">
    <property type="match status" value="1"/>
</dbReference>
<dbReference type="STRING" id="595434.RISK_003429"/>
<evidence type="ECO:0000313" key="2">
    <source>
        <dbReference type="Proteomes" id="UP000036367"/>
    </source>
</evidence>
<dbReference type="Proteomes" id="UP000036367">
    <property type="component" value="Unassembled WGS sequence"/>
</dbReference>
<sequence>MFLSSVIGGRKMDAVKRVSVGLGSWMLFFLAAFQLPSVGEAAELVRVDRIWDEAHHNAFTDLARFQGHWFCVFREGTRHVSDDGALRVLRSEDGLKWESVALIESDTADLRDAKLSVTPDGKLLLSGAGALHDASHGSHQSYNWFSDDGVTWSEPVAIGKISDWLWRTSWSHAGKGYSIGYRTAAPEDRFVRLYESEDGRQYDVLVDNLMIDGYPNESSILFSEDDTAHCLLRRDAGSKSGMWGVAKPPYTDWKWQDMGVRIGGPHMIRLPNGKLVAAVRLYDGQVRTSLCWIDPETGALDEFLALPSGGDTSYAGLVYHDGLLWVSYYSQHESLDAEVETDFTTAIYVAQVKLD</sequence>
<dbReference type="CDD" id="cd15482">
    <property type="entry name" value="Sialidase_non-viral"/>
    <property type="match status" value="1"/>
</dbReference>
<dbReference type="EMBL" id="LECT01000028">
    <property type="protein sequence ID" value="KLU04375.1"/>
    <property type="molecule type" value="Genomic_DNA"/>
</dbReference>
<name>A0A0J1BCL2_RHOIS</name>
<reference evidence="1" key="1">
    <citation type="submission" date="2015-05" db="EMBL/GenBank/DDBJ databases">
        <title>Permanent draft genome of Rhodopirellula islandicus K833.</title>
        <authorList>
            <person name="Kizina J."/>
            <person name="Richter M."/>
            <person name="Glockner F.O."/>
            <person name="Harder J."/>
        </authorList>
    </citation>
    <scope>NUCLEOTIDE SEQUENCE [LARGE SCALE GENOMIC DNA]</scope>
    <source>
        <strain evidence="1">K833</strain>
    </source>
</reference>
<dbReference type="AlphaFoldDB" id="A0A0J1BCL2"/>
<organism evidence="1 2">
    <name type="scientific">Rhodopirellula islandica</name>
    <dbReference type="NCBI Taxonomy" id="595434"/>
    <lineage>
        <taxon>Bacteria</taxon>
        <taxon>Pseudomonadati</taxon>
        <taxon>Planctomycetota</taxon>
        <taxon>Planctomycetia</taxon>
        <taxon>Pirellulales</taxon>
        <taxon>Pirellulaceae</taxon>
        <taxon>Rhodopirellula</taxon>
    </lineage>
</organism>
<dbReference type="PATRIC" id="fig|595434.4.peg.3265"/>